<keyword evidence="1" id="KW-0175">Coiled coil</keyword>
<reference evidence="2" key="1">
    <citation type="submission" date="2022-10" db="EMBL/GenBank/DDBJ databases">
        <title>Novel sulphate-reducing endosymbionts in the free-living metamonad Anaeramoeba.</title>
        <authorList>
            <person name="Jerlstrom-Hultqvist J."/>
            <person name="Cepicka I."/>
            <person name="Gallot-Lavallee L."/>
            <person name="Salas-Leiva D."/>
            <person name="Curtis B.A."/>
            <person name="Zahonova K."/>
            <person name="Pipaliya S."/>
            <person name="Dacks J."/>
            <person name="Roger A.J."/>
        </authorList>
    </citation>
    <scope>NUCLEOTIDE SEQUENCE</scope>
    <source>
        <strain evidence="2">BMAN</strain>
    </source>
</reference>
<proteinExistence type="predicted"/>
<evidence type="ECO:0000313" key="2">
    <source>
        <dbReference type="EMBL" id="KAJ5075512.1"/>
    </source>
</evidence>
<accession>A0A9Q0LMA7</accession>
<organism evidence="2 3">
    <name type="scientific">Anaeramoeba ignava</name>
    <name type="common">Anaerobic marine amoeba</name>
    <dbReference type="NCBI Taxonomy" id="1746090"/>
    <lineage>
        <taxon>Eukaryota</taxon>
        <taxon>Metamonada</taxon>
        <taxon>Anaeramoebidae</taxon>
        <taxon>Anaeramoeba</taxon>
    </lineage>
</organism>
<evidence type="ECO:0000313" key="3">
    <source>
        <dbReference type="Proteomes" id="UP001149090"/>
    </source>
</evidence>
<sequence>MNNQINKNNYYCCCCGLETNEKSSKLKPDSLLIPLSEKNQDSNIICNKCFSLNEIKILENILKKSKKENKDLKDENIVLENKKKEMVIINKNHKKYLKELEKKIENLYKKLSELKENFDEKK</sequence>
<gene>
    <name evidence="2" type="ORF">M0811_07082</name>
</gene>
<protein>
    <submittedName>
        <fullName evidence="2">Uncharacterized protein</fullName>
    </submittedName>
</protein>
<dbReference type="EMBL" id="JAPDFW010000064">
    <property type="protein sequence ID" value="KAJ5075512.1"/>
    <property type="molecule type" value="Genomic_DNA"/>
</dbReference>
<dbReference type="AlphaFoldDB" id="A0A9Q0LMA7"/>
<evidence type="ECO:0000256" key="1">
    <source>
        <dbReference type="SAM" id="Coils"/>
    </source>
</evidence>
<name>A0A9Q0LMA7_ANAIG</name>
<keyword evidence="3" id="KW-1185">Reference proteome</keyword>
<feature type="coiled-coil region" evidence="1">
    <location>
        <begin position="55"/>
        <end position="121"/>
    </location>
</feature>
<comment type="caution">
    <text evidence="2">The sequence shown here is derived from an EMBL/GenBank/DDBJ whole genome shotgun (WGS) entry which is preliminary data.</text>
</comment>
<dbReference type="Proteomes" id="UP001149090">
    <property type="component" value="Unassembled WGS sequence"/>
</dbReference>